<feature type="chain" id="PRO_5041709572" evidence="2">
    <location>
        <begin position="29"/>
        <end position="133"/>
    </location>
</feature>
<feature type="compositionally biased region" description="Low complexity" evidence="1">
    <location>
        <begin position="40"/>
        <end position="50"/>
    </location>
</feature>
<evidence type="ECO:0000256" key="1">
    <source>
        <dbReference type="SAM" id="MobiDB-lite"/>
    </source>
</evidence>
<evidence type="ECO:0000256" key="2">
    <source>
        <dbReference type="SAM" id="SignalP"/>
    </source>
</evidence>
<protein>
    <submittedName>
        <fullName evidence="3">Uncharacterized protein</fullName>
    </submittedName>
</protein>
<comment type="caution">
    <text evidence="3">The sequence shown here is derived from an EMBL/GenBank/DDBJ whole genome shotgun (WGS) entry which is preliminary data.</text>
</comment>
<proteinExistence type="predicted"/>
<organism evidence="3 4">
    <name type="scientific">Escallonia herrerae</name>
    <dbReference type="NCBI Taxonomy" id="1293975"/>
    <lineage>
        <taxon>Eukaryota</taxon>
        <taxon>Viridiplantae</taxon>
        <taxon>Streptophyta</taxon>
        <taxon>Embryophyta</taxon>
        <taxon>Tracheophyta</taxon>
        <taxon>Spermatophyta</taxon>
        <taxon>Magnoliopsida</taxon>
        <taxon>eudicotyledons</taxon>
        <taxon>Gunneridae</taxon>
        <taxon>Pentapetalae</taxon>
        <taxon>asterids</taxon>
        <taxon>campanulids</taxon>
        <taxon>Escalloniales</taxon>
        <taxon>Escalloniaceae</taxon>
        <taxon>Escallonia</taxon>
    </lineage>
</organism>
<accession>A0AA89B502</accession>
<keyword evidence="2" id="KW-0732">Signal</keyword>
<feature type="region of interest" description="Disordered" evidence="1">
    <location>
        <begin position="40"/>
        <end position="86"/>
    </location>
</feature>
<evidence type="ECO:0000313" key="4">
    <source>
        <dbReference type="Proteomes" id="UP001188597"/>
    </source>
</evidence>
<evidence type="ECO:0000313" key="3">
    <source>
        <dbReference type="EMBL" id="KAK3025127.1"/>
    </source>
</evidence>
<dbReference type="AlphaFoldDB" id="A0AA89B502"/>
<name>A0AA89B502_9ASTE</name>
<gene>
    <name evidence="3" type="ORF">RJ639_043909</name>
</gene>
<feature type="compositionally biased region" description="Basic and acidic residues" evidence="1">
    <location>
        <begin position="56"/>
        <end position="65"/>
    </location>
</feature>
<dbReference type="Proteomes" id="UP001188597">
    <property type="component" value="Unassembled WGS sequence"/>
</dbReference>
<reference evidence="3" key="1">
    <citation type="submission" date="2022-12" db="EMBL/GenBank/DDBJ databases">
        <title>Draft genome assemblies for two species of Escallonia (Escalloniales).</title>
        <authorList>
            <person name="Chanderbali A."/>
            <person name="Dervinis C."/>
            <person name="Anghel I."/>
            <person name="Soltis D."/>
            <person name="Soltis P."/>
            <person name="Zapata F."/>
        </authorList>
    </citation>
    <scope>NUCLEOTIDE SEQUENCE</scope>
    <source>
        <strain evidence="3">UCBG64.0493</strain>
        <tissue evidence="3">Leaf</tissue>
    </source>
</reference>
<sequence length="133" mass="15341">MRPHFRTLAALLLAVLMILHSWPKRAEATTRLLLQIKPQSSLASSEASSSQTLRDVQADKKDPMKQVDSSFRKIPPSRSNPTQNKCEYRSFVMEQQQNCLSTSTKFEQLTKLVKDIDLWFMPFYQTPKPRGIE</sequence>
<dbReference type="EMBL" id="JAVXUP010000564">
    <property type="protein sequence ID" value="KAK3025127.1"/>
    <property type="molecule type" value="Genomic_DNA"/>
</dbReference>
<feature type="signal peptide" evidence="2">
    <location>
        <begin position="1"/>
        <end position="28"/>
    </location>
</feature>
<keyword evidence="4" id="KW-1185">Reference proteome</keyword>